<keyword evidence="2" id="KW-1185">Reference proteome</keyword>
<name>A0A9P9IMZ4_9PLEO</name>
<proteinExistence type="predicted"/>
<dbReference type="AlphaFoldDB" id="A0A9P9IMZ4"/>
<dbReference type="Proteomes" id="UP000700596">
    <property type="component" value="Unassembled WGS sequence"/>
</dbReference>
<organism evidence="1 2">
    <name type="scientific">Dendryphion nanum</name>
    <dbReference type="NCBI Taxonomy" id="256645"/>
    <lineage>
        <taxon>Eukaryota</taxon>
        <taxon>Fungi</taxon>
        <taxon>Dikarya</taxon>
        <taxon>Ascomycota</taxon>
        <taxon>Pezizomycotina</taxon>
        <taxon>Dothideomycetes</taxon>
        <taxon>Pleosporomycetidae</taxon>
        <taxon>Pleosporales</taxon>
        <taxon>Torulaceae</taxon>
        <taxon>Dendryphion</taxon>
    </lineage>
</organism>
<gene>
    <name evidence="1" type="ORF">B0J11DRAFT_525055</name>
</gene>
<dbReference type="EMBL" id="JAGMWT010000005">
    <property type="protein sequence ID" value="KAH7128478.1"/>
    <property type="molecule type" value="Genomic_DNA"/>
</dbReference>
<reference evidence="1" key="1">
    <citation type="journal article" date="2021" name="Nat. Commun.">
        <title>Genetic determinants of endophytism in the Arabidopsis root mycobiome.</title>
        <authorList>
            <person name="Mesny F."/>
            <person name="Miyauchi S."/>
            <person name="Thiergart T."/>
            <person name="Pickel B."/>
            <person name="Atanasova L."/>
            <person name="Karlsson M."/>
            <person name="Huettel B."/>
            <person name="Barry K.W."/>
            <person name="Haridas S."/>
            <person name="Chen C."/>
            <person name="Bauer D."/>
            <person name="Andreopoulos W."/>
            <person name="Pangilinan J."/>
            <person name="LaButti K."/>
            <person name="Riley R."/>
            <person name="Lipzen A."/>
            <person name="Clum A."/>
            <person name="Drula E."/>
            <person name="Henrissat B."/>
            <person name="Kohler A."/>
            <person name="Grigoriev I.V."/>
            <person name="Martin F.M."/>
            <person name="Hacquard S."/>
        </authorList>
    </citation>
    <scope>NUCLEOTIDE SEQUENCE</scope>
    <source>
        <strain evidence="1">MPI-CAGE-CH-0243</strain>
    </source>
</reference>
<comment type="caution">
    <text evidence="1">The sequence shown here is derived from an EMBL/GenBank/DDBJ whole genome shotgun (WGS) entry which is preliminary data.</text>
</comment>
<protein>
    <submittedName>
        <fullName evidence="1">Uncharacterized protein</fullName>
    </submittedName>
</protein>
<accession>A0A9P9IMZ4</accession>
<evidence type="ECO:0000313" key="2">
    <source>
        <dbReference type="Proteomes" id="UP000700596"/>
    </source>
</evidence>
<evidence type="ECO:0000313" key="1">
    <source>
        <dbReference type="EMBL" id="KAH7128478.1"/>
    </source>
</evidence>
<sequence>MPEPLTHPRTYPRITTSTRNGKIYLRIPPSLWNLSLPPSPPTKPQIIHRYRISKRKPTPKLFLKLRIPTLPPLQQPPQPISHPLSSPSELHHKSAYALKHKKATNCKTPRYSFCPGTRHRALNGKERNAITLAAPCLEESCKSCRIWQAHQFSRPCRNDGLGRVVEMRERERSISPLELPGSVLGPRVGESMKRVRFPGTVRLGFRSWEGRIAFEELVGRLGGAMN</sequence>